<dbReference type="InterPro" id="IPR010187">
    <property type="entry name" value="Various_sel_PB"/>
</dbReference>
<keyword evidence="2" id="KW-0560">Oxidoreductase</keyword>
<evidence type="ECO:0000313" key="3">
    <source>
        <dbReference type="EMBL" id="CEJ73823.1"/>
    </source>
</evidence>
<accession>A0ABM9RPA7</accession>
<name>A0ABM9RPA7_PARSO</name>
<dbReference type="Proteomes" id="UP000032811">
    <property type="component" value="Chromosome 1"/>
</dbReference>
<dbReference type="NCBIfam" id="TIGR01918">
    <property type="entry name" value="various_sel_PB"/>
    <property type="match status" value="1"/>
</dbReference>
<protein>
    <submittedName>
        <fullName evidence="3">SelenoB, glycine/betaine/sarcosine/D-prolinereductase family protein</fullName>
    </submittedName>
</protein>
<evidence type="ECO:0000256" key="1">
    <source>
        <dbReference type="ARBA" id="ARBA00022933"/>
    </source>
</evidence>
<organism evidence="3 4">
    <name type="scientific">Paraclostridium sordellii</name>
    <name type="common">Clostridium sordellii</name>
    <dbReference type="NCBI Taxonomy" id="1505"/>
    <lineage>
        <taxon>Bacteria</taxon>
        <taxon>Bacillati</taxon>
        <taxon>Bacillota</taxon>
        <taxon>Clostridia</taxon>
        <taxon>Peptostreptococcales</taxon>
        <taxon>Peptostreptococcaceae</taxon>
        <taxon>Paraclostridium</taxon>
    </lineage>
</organism>
<reference evidence="3 4" key="1">
    <citation type="submission" date="2014-11" db="EMBL/GenBank/DDBJ databases">
        <authorList>
            <person name="Aslett M.A."/>
            <person name="De Silva N."/>
        </authorList>
    </citation>
    <scope>NUCLEOTIDE SEQUENCE [LARGE SCALE GENOMIC DNA]</scope>
    <source>
        <strain evidence="3 4">ATCC9714</strain>
    </source>
</reference>
<dbReference type="EMBL" id="LN679998">
    <property type="protein sequence ID" value="CEJ73823.1"/>
    <property type="molecule type" value="Genomic_DNA"/>
</dbReference>
<sequence length="77" mass="8397">MVKEIERKGITVVHMCTVVPISLTIGANRIIPTIGIPYPLGDPNLGEDGSKKLRKGLVLKALKALQTEVNEQTVFEN</sequence>
<keyword evidence="1" id="KW-0712">Selenocysteine</keyword>
<keyword evidence="4" id="KW-1185">Reference proteome</keyword>
<evidence type="ECO:0000256" key="2">
    <source>
        <dbReference type="ARBA" id="ARBA00023002"/>
    </source>
</evidence>
<evidence type="ECO:0000313" key="4">
    <source>
        <dbReference type="Proteomes" id="UP000032811"/>
    </source>
</evidence>
<proteinExistence type="predicted"/>
<gene>
    <name evidence="3" type="ORF">ATCC9714_17111</name>
</gene>